<feature type="compositionally biased region" description="Basic residues" evidence="1">
    <location>
        <begin position="191"/>
        <end position="202"/>
    </location>
</feature>
<feature type="compositionally biased region" description="Gly residues" evidence="1">
    <location>
        <begin position="18"/>
        <end position="29"/>
    </location>
</feature>
<dbReference type="EMBL" id="CADCTN010000021">
    <property type="protein sequence ID" value="CAA9216724.1"/>
    <property type="molecule type" value="Genomic_DNA"/>
</dbReference>
<organism evidence="2">
    <name type="scientific">uncultured Blastococcus sp</name>
    <dbReference type="NCBI Taxonomy" id="217144"/>
    <lineage>
        <taxon>Bacteria</taxon>
        <taxon>Bacillati</taxon>
        <taxon>Actinomycetota</taxon>
        <taxon>Actinomycetes</taxon>
        <taxon>Geodermatophilales</taxon>
        <taxon>Geodermatophilaceae</taxon>
        <taxon>Blastococcus</taxon>
        <taxon>environmental samples</taxon>
    </lineage>
</organism>
<name>A0A6J4H7X0_9ACTN</name>
<proteinExistence type="predicted"/>
<evidence type="ECO:0000256" key="1">
    <source>
        <dbReference type="SAM" id="MobiDB-lite"/>
    </source>
</evidence>
<feature type="compositionally biased region" description="Basic residues" evidence="1">
    <location>
        <begin position="128"/>
        <end position="141"/>
    </location>
</feature>
<dbReference type="AlphaFoldDB" id="A0A6J4H7X0"/>
<sequence length="321" mass="34960">ARCLRRHARPPGPAVRAGGRGPPGAGGARGLDDDPGEGRVAEPPRPVQPARGRAAGGEDADDPGLRRGRHRRGRQRGRRPRGDLQPRLAGRRDAGPQALAALGGPSGNARRAGRRPEAEPAAQAGRPLLRRGRLPAHRLAHRLPDALRPVRPPAGSDGAGAGRERWRGDGADRARPGRWLPDVGDRAQRGQARRCPRARRGPGVRDRRAAARAGGRRHGDRRRGDLVPQRQVAQARRRAGHVRGDHRLQPRRRAQPDLLHPAVGRRLHDGHPGGARVADPALQRHRRPPADRRRAAAQRGPRGLRAHARGPYGREDRLHRL</sequence>
<feature type="region of interest" description="Disordered" evidence="1">
    <location>
        <begin position="1"/>
        <end position="321"/>
    </location>
</feature>
<reference evidence="2" key="1">
    <citation type="submission" date="2020-02" db="EMBL/GenBank/DDBJ databases">
        <authorList>
            <person name="Meier V. D."/>
        </authorList>
    </citation>
    <scope>NUCLEOTIDE SEQUENCE</scope>
    <source>
        <strain evidence="2">AVDCRST_MAG52</strain>
    </source>
</reference>
<feature type="compositionally biased region" description="Basic and acidic residues" evidence="1">
    <location>
        <begin position="30"/>
        <end position="42"/>
    </location>
</feature>
<gene>
    <name evidence="2" type="ORF">AVDCRST_MAG52-265</name>
</gene>
<protein>
    <submittedName>
        <fullName evidence="2">Alcohol dehydrogenase</fullName>
    </submittedName>
</protein>
<feature type="compositionally biased region" description="Basic residues" evidence="1">
    <location>
        <begin position="66"/>
        <end position="79"/>
    </location>
</feature>
<accession>A0A6J4H7X0</accession>
<evidence type="ECO:0000313" key="2">
    <source>
        <dbReference type="EMBL" id="CAA9216724.1"/>
    </source>
</evidence>
<feature type="compositionally biased region" description="Basic and acidic residues" evidence="1">
    <location>
        <begin position="312"/>
        <end position="321"/>
    </location>
</feature>
<feature type="non-terminal residue" evidence="2">
    <location>
        <position position="321"/>
    </location>
</feature>
<feature type="non-terminal residue" evidence="2">
    <location>
        <position position="1"/>
    </location>
</feature>
<feature type="compositionally biased region" description="Basic and acidic residues" evidence="1">
    <location>
        <begin position="80"/>
        <end position="94"/>
    </location>
</feature>
<feature type="compositionally biased region" description="Basic and acidic residues" evidence="1">
    <location>
        <begin position="162"/>
        <end position="175"/>
    </location>
</feature>
<feature type="compositionally biased region" description="Low complexity" evidence="1">
    <location>
        <begin position="95"/>
        <end position="110"/>
    </location>
</feature>